<keyword evidence="3" id="KW-0378">Hydrolase</keyword>
<dbReference type="InterPro" id="IPR016071">
    <property type="entry name" value="Staphylococal_nuclease_OB-fold"/>
</dbReference>
<dbReference type="SUPFAM" id="SSF50199">
    <property type="entry name" value="Staphylococcal nuclease"/>
    <property type="match status" value="1"/>
</dbReference>
<dbReference type="Pfam" id="PF00565">
    <property type="entry name" value="SNase"/>
    <property type="match status" value="1"/>
</dbReference>
<keyword evidence="7" id="KW-1185">Reference proteome</keyword>
<reference evidence="6" key="2">
    <citation type="journal article" date="2023" name="Microbiome">
        <title>Synthase-selected sorting approach identifies a beta-lactone synthase in a nudibranch symbiotic bacterium.</title>
        <authorList>
            <person name="Dzunkova M."/>
            <person name="La Clair J.J."/>
            <person name="Tyml T."/>
            <person name="Doud D."/>
            <person name="Schulz F."/>
            <person name="Piquer-Esteban S."/>
            <person name="Porcel Sanchis D."/>
            <person name="Osborn A."/>
            <person name="Robinson D."/>
            <person name="Louie K.B."/>
            <person name="Bowen B.P."/>
            <person name="Bowers R.M."/>
            <person name="Lee J."/>
            <person name="Arnau V."/>
            <person name="Diaz-Villanueva W."/>
            <person name="Stepanauskas R."/>
            <person name="Gosliner T."/>
            <person name="Date S.V."/>
            <person name="Northen T.R."/>
            <person name="Cheng J.F."/>
            <person name="Burkart M.D."/>
            <person name="Woyke T."/>
        </authorList>
    </citation>
    <scope>NUCLEOTIDE SEQUENCE</scope>
    <source>
        <strain evidence="6">Df01</strain>
    </source>
</reference>
<dbReference type="PANTHER" id="PTHR12302:SF3">
    <property type="entry name" value="SERINE_THREONINE-PROTEIN KINASE 31"/>
    <property type="match status" value="1"/>
</dbReference>
<gene>
    <name evidence="6" type="ORF">NQX30_05540</name>
</gene>
<accession>A0ABT7QM98</accession>
<keyword evidence="2" id="KW-0255">Endonuclease</keyword>
<dbReference type="PROSITE" id="PS50830">
    <property type="entry name" value="TNASE_3"/>
    <property type="match status" value="1"/>
</dbReference>
<keyword evidence="1" id="KW-0540">Nuclease</keyword>
<sequence>MNNKRYLALIIGMATCAAVTASDQIVIPAILVKDGDTIRAGSGYGAHHVRLCAIDTPEKDQPHGAEATAALAAMLLSGDPLRIVFTGSAAWGRVNGLIIGDDPKYINLQMVKDGHAWAARDIYADDCGQLLPPEVLQAAEDEARAAKRGLWTLPNPIRPSEWRKK</sequence>
<name>A0ABT7QM98_9GAMM</name>
<evidence type="ECO:0000256" key="2">
    <source>
        <dbReference type="ARBA" id="ARBA00022759"/>
    </source>
</evidence>
<dbReference type="SMART" id="SM00318">
    <property type="entry name" value="SNc"/>
    <property type="match status" value="1"/>
</dbReference>
<evidence type="ECO:0000256" key="1">
    <source>
        <dbReference type="ARBA" id="ARBA00022722"/>
    </source>
</evidence>
<protein>
    <submittedName>
        <fullName evidence="6">Thermonuclease family protein</fullName>
    </submittedName>
</protein>
<dbReference type="EMBL" id="JANQAO010000003">
    <property type="protein sequence ID" value="MDM5147829.1"/>
    <property type="molecule type" value="Genomic_DNA"/>
</dbReference>
<organism evidence="6 7">
    <name type="scientific">Candidatus Doriopsillibacter californiensis</name>
    <dbReference type="NCBI Taxonomy" id="2970740"/>
    <lineage>
        <taxon>Bacteria</taxon>
        <taxon>Pseudomonadati</taxon>
        <taxon>Pseudomonadota</taxon>
        <taxon>Gammaproteobacteria</taxon>
        <taxon>Candidatus Tethybacterales</taxon>
        <taxon>Candidatus Persebacteraceae</taxon>
        <taxon>Candidatus Doriopsillibacter</taxon>
    </lineage>
</organism>
<dbReference type="Proteomes" id="UP001168167">
    <property type="component" value="Unassembled WGS sequence"/>
</dbReference>
<feature type="chain" id="PRO_5046902690" evidence="4">
    <location>
        <begin position="22"/>
        <end position="165"/>
    </location>
</feature>
<comment type="caution">
    <text evidence="6">The sequence shown here is derived from an EMBL/GenBank/DDBJ whole genome shotgun (WGS) entry which is preliminary data.</text>
</comment>
<evidence type="ECO:0000313" key="7">
    <source>
        <dbReference type="Proteomes" id="UP001168167"/>
    </source>
</evidence>
<proteinExistence type="predicted"/>
<dbReference type="InterPro" id="IPR035437">
    <property type="entry name" value="SNase_OB-fold_sf"/>
</dbReference>
<reference evidence="6" key="1">
    <citation type="submission" date="2022-08" db="EMBL/GenBank/DDBJ databases">
        <authorList>
            <person name="Dzunkova M."/>
            <person name="La Clair J."/>
            <person name="Tyml T."/>
            <person name="Doud D."/>
            <person name="Schulz F."/>
            <person name="Piquer S."/>
            <person name="Porcel Sanchis D."/>
            <person name="Osborn A."/>
            <person name="Robinson D."/>
            <person name="Louie K.B."/>
            <person name="Bowen B.P."/>
            <person name="Bowers R."/>
            <person name="Lee J."/>
            <person name="Arnau Llombart V."/>
            <person name="Diaz Villanueva W."/>
            <person name="Gosliner T."/>
            <person name="Northen T."/>
            <person name="Cheng J.-F."/>
            <person name="Burkart M.D."/>
            <person name="Woyke T."/>
        </authorList>
    </citation>
    <scope>NUCLEOTIDE SEQUENCE</scope>
    <source>
        <strain evidence="6">Df01</strain>
    </source>
</reference>
<evidence type="ECO:0000256" key="4">
    <source>
        <dbReference type="SAM" id="SignalP"/>
    </source>
</evidence>
<feature type="signal peptide" evidence="4">
    <location>
        <begin position="1"/>
        <end position="21"/>
    </location>
</feature>
<dbReference type="PANTHER" id="PTHR12302">
    <property type="entry name" value="EBNA2 BINDING PROTEIN P100"/>
    <property type="match status" value="1"/>
</dbReference>
<keyword evidence="4" id="KW-0732">Signal</keyword>
<evidence type="ECO:0000313" key="6">
    <source>
        <dbReference type="EMBL" id="MDM5147829.1"/>
    </source>
</evidence>
<evidence type="ECO:0000259" key="5">
    <source>
        <dbReference type="PROSITE" id="PS50830"/>
    </source>
</evidence>
<feature type="domain" description="TNase-like" evidence="5">
    <location>
        <begin position="32"/>
        <end position="153"/>
    </location>
</feature>
<dbReference type="Gene3D" id="2.40.50.90">
    <property type="match status" value="1"/>
</dbReference>
<evidence type="ECO:0000256" key="3">
    <source>
        <dbReference type="ARBA" id="ARBA00022801"/>
    </source>
</evidence>